<keyword evidence="1 3" id="KW-0413">Isomerase</keyword>
<sequence length="94" mass="10702">MSFYNVTDKYIEDKELGRKGGYRGILSRKDLKSEISAAVFAATPPEVLKPIVTSKGVHLILVEEILQPELNDQLRFQIWSELLGEWVTIKLSQL</sequence>
<name>A0A552IG84_9CHRO</name>
<evidence type="ECO:0000313" key="3">
    <source>
        <dbReference type="EMBL" id="TRU82474.1"/>
    </source>
</evidence>
<comment type="caution">
    <text evidence="3">The sequence shown here is derived from an EMBL/GenBank/DDBJ whole genome shotgun (WGS) entry which is preliminary data.</text>
</comment>
<dbReference type="AlphaFoldDB" id="A0A552IG84"/>
<protein>
    <submittedName>
        <fullName evidence="3">Peptidylprolyl isomerase</fullName>
    </submittedName>
</protein>
<dbReference type="GO" id="GO:0003755">
    <property type="term" value="F:peptidyl-prolyl cis-trans isomerase activity"/>
    <property type="evidence" value="ECO:0007669"/>
    <property type="project" value="UniProtKB-KW"/>
</dbReference>
<accession>A0A552IG84</accession>
<dbReference type="SUPFAM" id="SSF54534">
    <property type="entry name" value="FKBP-like"/>
    <property type="match status" value="1"/>
</dbReference>
<dbReference type="Proteomes" id="UP000319191">
    <property type="component" value="Unassembled WGS sequence"/>
</dbReference>
<keyword evidence="1" id="KW-0697">Rotamase</keyword>
<evidence type="ECO:0000313" key="4">
    <source>
        <dbReference type="Proteomes" id="UP000319191"/>
    </source>
</evidence>
<dbReference type="InterPro" id="IPR046357">
    <property type="entry name" value="PPIase_dom_sf"/>
</dbReference>
<dbReference type="Gene3D" id="3.10.50.40">
    <property type="match status" value="1"/>
</dbReference>
<reference evidence="3 4" key="1">
    <citation type="submission" date="2019-01" db="EMBL/GenBank/DDBJ databases">
        <title>Coherence of Microcystis species and biogeography revealed through population genomics.</title>
        <authorList>
            <person name="Perez-Carrascal O.M."/>
            <person name="Terrat Y."/>
            <person name="Giani A."/>
            <person name="Fortin N."/>
            <person name="Tromas N."/>
            <person name="Shapiro B.J."/>
        </authorList>
    </citation>
    <scope>NUCLEOTIDE SEQUENCE [LARGE SCALE GENOMIC DNA]</scope>
    <source>
        <strain evidence="3">Mn_MB_F_20050700_S1D</strain>
    </source>
</reference>
<proteinExistence type="predicted"/>
<organism evidence="3 4">
    <name type="scientific">Microcystis novacekii Mn_MB_F_20050700_S1D</name>
    <dbReference type="NCBI Taxonomy" id="2486266"/>
    <lineage>
        <taxon>Bacteria</taxon>
        <taxon>Bacillati</taxon>
        <taxon>Cyanobacteriota</taxon>
        <taxon>Cyanophyceae</taxon>
        <taxon>Oscillatoriophycideae</taxon>
        <taxon>Chroococcales</taxon>
        <taxon>Microcystaceae</taxon>
        <taxon>Microcystis</taxon>
    </lineage>
</organism>
<dbReference type="Pfam" id="PF00639">
    <property type="entry name" value="Rotamase"/>
    <property type="match status" value="1"/>
</dbReference>
<evidence type="ECO:0000259" key="2">
    <source>
        <dbReference type="PROSITE" id="PS50198"/>
    </source>
</evidence>
<feature type="domain" description="PpiC" evidence="2">
    <location>
        <begin position="1"/>
        <end position="64"/>
    </location>
</feature>
<dbReference type="InterPro" id="IPR000297">
    <property type="entry name" value="PPIase_PpiC"/>
</dbReference>
<dbReference type="PROSITE" id="PS50198">
    <property type="entry name" value="PPIC_PPIASE_2"/>
    <property type="match status" value="1"/>
</dbReference>
<dbReference type="EMBL" id="SFAV01000310">
    <property type="protein sequence ID" value="TRU82474.1"/>
    <property type="molecule type" value="Genomic_DNA"/>
</dbReference>
<evidence type="ECO:0000256" key="1">
    <source>
        <dbReference type="PROSITE-ProRule" id="PRU00278"/>
    </source>
</evidence>
<gene>
    <name evidence="3" type="ORF">EWV54_21725</name>
</gene>